<keyword evidence="2" id="KW-0378">Hydrolase</keyword>
<gene>
    <name evidence="4" type="ORF">FTRO_0021520</name>
</gene>
<dbReference type="CDD" id="cd03424">
    <property type="entry name" value="NUDIX_ADPRase_Nudt5_UGPPase_Nudt14"/>
    <property type="match status" value="1"/>
</dbReference>
<accession>A0A3F3HEG9</accession>
<sequence>MAEKERFLSKQDVYQGKIFSVEKRQVELADGSQAQRDIVHHALAVGILPLVDADHAILVRQWRAAADDFVLEIPAGKVDSRDHGNEEEAARQAAIRELNEEIRFHPGSLTKFATVYEAIGFTDARIALYLATDMTALANAEQLPQDHGESLDLLTVSYDEMTALYQRGELNDQKTLTAYFYWTNWRLTNGKQSFFHPVTAKS</sequence>
<dbReference type="EMBL" id="DF968079">
    <property type="protein sequence ID" value="GAP03983.1"/>
    <property type="molecule type" value="Genomic_DNA"/>
</dbReference>
<dbReference type="InterPro" id="IPR015797">
    <property type="entry name" value="NUDIX_hydrolase-like_dom_sf"/>
</dbReference>
<dbReference type="Pfam" id="PF00293">
    <property type="entry name" value="NUDIX"/>
    <property type="match status" value="1"/>
</dbReference>
<evidence type="ECO:0000256" key="2">
    <source>
        <dbReference type="ARBA" id="ARBA00022801"/>
    </source>
</evidence>
<dbReference type="STRING" id="709323.GCA_001047135_00528"/>
<comment type="cofactor">
    <cofactor evidence="1">
        <name>Mg(2+)</name>
        <dbReference type="ChEBI" id="CHEBI:18420"/>
    </cofactor>
</comment>
<organism evidence="4">
    <name type="scientific">Fructobacillus tropaeoli</name>
    <dbReference type="NCBI Taxonomy" id="709323"/>
    <lineage>
        <taxon>Bacteria</taxon>
        <taxon>Bacillati</taxon>
        <taxon>Bacillota</taxon>
        <taxon>Bacilli</taxon>
        <taxon>Lactobacillales</taxon>
        <taxon>Lactobacillaceae</taxon>
        <taxon>Fructobacillus</taxon>
    </lineage>
</organism>
<dbReference type="Gene3D" id="3.90.79.10">
    <property type="entry name" value="Nucleoside Triphosphate Pyrophosphohydrolase"/>
    <property type="match status" value="1"/>
</dbReference>
<dbReference type="SUPFAM" id="SSF55811">
    <property type="entry name" value="Nudix"/>
    <property type="match status" value="1"/>
</dbReference>
<proteinExistence type="predicted"/>
<dbReference type="GO" id="GO:0019693">
    <property type="term" value="P:ribose phosphate metabolic process"/>
    <property type="evidence" value="ECO:0007669"/>
    <property type="project" value="TreeGrafter"/>
</dbReference>
<dbReference type="Proteomes" id="UP000064514">
    <property type="component" value="Unassembled WGS sequence"/>
</dbReference>
<evidence type="ECO:0000313" key="4">
    <source>
        <dbReference type="EMBL" id="GAP03983.1"/>
    </source>
</evidence>
<evidence type="ECO:0000256" key="1">
    <source>
        <dbReference type="ARBA" id="ARBA00001946"/>
    </source>
</evidence>
<dbReference type="GO" id="GO:0006753">
    <property type="term" value="P:nucleoside phosphate metabolic process"/>
    <property type="evidence" value="ECO:0007669"/>
    <property type="project" value="TreeGrafter"/>
</dbReference>
<dbReference type="AlphaFoldDB" id="A0A3F3HEG9"/>
<evidence type="ECO:0000259" key="3">
    <source>
        <dbReference type="PROSITE" id="PS51462"/>
    </source>
</evidence>
<name>A0A3F3HEG9_9LACO</name>
<reference evidence="4" key="1">
    <citation type="journal article" date="2015" name="BMC Genomics">
        <title>Comparative genomics of Fructobacillus spp. and Leuconostoc spp. reveals niche-specific evolution of Fructobacillus spp.</title>
        <authorList>
            <person name="Endo A."/>
            <person name="Tanizawa Y."/>
            <person name="Tanaka N."/>
            <person name="Maeno S."/>
            <person name="Kumar H."/>
            <person name="Shiwa Y."/>
            <person name="Okada S."/>
            <person name="Yoshikawa H."/>
            <person name="Dicks L."/>
            <person name="Nakagawa J."/>
            <person name="Arita M."/>
        </authorList>
    </citation>
    <scope>NUCLEOTIDE SEQUENCE [LARGE SCALE GENOMIC DNA]</scope>
    <source>
        <strain evidence="4">F214-1</strain>
    </source>
</reference>
<feature type="domain" description="Nudix hydrolase" evidence="3">
    <location>
        <begin position="40"/>
        <end position="178"/>
    </location>
</feature>
<dbReference type="PROSITE" id="PS51462">
    <property type="entry name" value="NUDIX"/>
    <property type="match status" value="1"/>
</dbReference>
<dbReference type="InterPro" id="IPR000086">
    <property type="entry name" value="NUDIX_hydrolase_dom"/>
</dbReference>
<dbReference type="GO" id="GO:0016787">
    <property type="term" value="F:hydrolase activity"/>
    <property type="evidence" value="ECO:0007669"/>
    <property type="project" value="UniProtKB-KW"/>
</dbReference>
<dbReference type="PANTHER" id="PTHR11839:SF18">
    <property type="entry name" value="NUDIX HYDROLASE DOMAIN-CONTAINING PROTEIN"/>
    <property type="match status" value="1"/>
</dbReference>
<protein>
    <submittedName>
        <fullName evidence="4">ADP-ribose pyrophosphatase</fullName>
    </submittedName>
</protein>
<dbReference type="PANTHER" id="PTHR11839">
    <property type="entry name" value="UDP/ADP-SUGAR PYROPHOSPHATASE"/>
    <property type="match status" value="1"/>
</dbReference>
<dbReference type="RefSeq" id="WP_059393457.1">
    <property type="nucleotide sequence ID" value="NZ_CAUZLX010000005.1"/>
</dbReference>